<dbReference type="AlphaFoldDB" id="A0A1R0KH99"/>
<organism evidence="8 9">
    <name type="scientific">Amycolatopsis coloradensis</name>
    <dbReference type="NCBI Taxonomy" id="76021"/>
    <lineage>
        <taxon>Bacteria</taxon>
        <taxon>Bacillati</taxon>
        <taxon>Actinomycetota</taxon>
        <taxon>Actinomycetes</taxon>
        <taxon>Pseudonocardiales</taxon>
        <taxon>Pseudonocardiaceae</taxon>
        <taxon>Amycolatopsis</taxon>
    </lineage>
</organism>
<evidence type="ECO:0000256" key="2">
    <source>
        <dbReference type="ARBA" id="ARBA00022692"/>
    </source>
</evidence>
<gene>
    <name evidence="8" type="ORF">BS329_35440</name>
</gene>
<proteinExistence type="inferred from homology"/>
<dbReference type="PROSITE" id="PS51012">
    <property type="entry name" value="ABC_TM2"/>
    <property type="match status" value="1"/>
</dbReference>
<protein>
    <recommendedName>
        <fullName evidence="6">Transport permease protein</fullName>
    </recommendedName>
</protein>
<dbReference type="InterPro" id="IPR013525">
    <property type="entry name" value="ABC2_TM"/>
</dbReference>
<accession>A0A1R0KH99</accession>
<keyword evidence="3 6" id="KW-1133">Transmembrane helix</keyword>
<dbReference type="PANTHER" id="PTHR43229:SF2">
    <property type="entry name" value="NODULATION PROTEIN J"/>
    <property type="match status" value="1"/>
</dbReference>
<evidence type="ECO:0000256" key="5">
    <source>
        <dbReference type="ARBA" id="ARBA00023251"/>
    </source>
</evidence>
<feature type="transmembrane region" description="Helical" evidence="6">
    <location>
        <begin position="237"/>
        <end position="257"/>
    </location>
</feature>
<dbReference type="Pfam" id="PF01061">
    <property type="entry name" value="ABC2_membrane"/>
    <property type="match status" value="1"/>
</dbReference>
<evidence type="ECO:0000256" key="6">
    <source>
        <dbReference type="RuleBase" id="RU361157"/>
    </source>
</evidence>
<keyword evidence="5" id="KW-0046">Antibiotic resistance</keyword>
<dbReference type="GO" id="GO:0140359">
    <property type="term" value="F:ABC-type transporter activity"/>
    <property type="evidence" value="ECO:0007669"/>
    <property type="project" value="InterPro"/>
</dbReference>
<feature type="transmembrane region" description="Helical" evidence="6">
    <location>
        <begin position="140"/>
        <end position="163"/>
    </location>
</feature>
<dbReference type="PANTHER" id="PTHR43229">
    <property type="entry name" value="NODULATION PROTEIN J"/>
    <property type="match status" value="1"/>
</dbReference>
<dbReference type="Proteomes" id="UP000187486">
    <property type="component" value="Unassembled WGS sequence"/>
</dbReference>
<keyword evidence="6" id="KW-1003">Cell membrane</keyword>
<keyword evidence="4 6" id="KW-0472">Membrane</keyword>
<feature type="transmembrane region" description="Helical" evidence="6">
    <location>
        <begin position="103"/>
        <end position="128"/>
    </location>
</feature>
<comment type="caution">
    <text evidence="8">The sequence shown here is derived from an EMBL/GenBank/DDBJ whole genome shotgun (WGS) entry which is preliminary data.</text>
</comment>
<feature type="domain" description="ABC transmembrane type-2" evidence="7">
    <location>
        <begin position="27"/>
        <end position="263"/>
    </location>
</feature>
<comment type="similarity">
    <text evidence="6">Belongs to the ABC-2 integral membrane protein family.</text>
</comment>
<feature type="transmembrane region" description="Helical" evidence="6">
    <location>
        <begin position="175"/>
        <end position="194"/>
    </location>
</feature>
<keyword evidence="6" id="KW-0813">Transport</keyword>
<sequence length="266" mass="28730">MTVLTRVARDSGSLAWRNLLTIRRTPGSIFASILQPIMFVLLLGYVFGGSLGGDAYREFIMGGIFAQTVTFNASFTTIGLANDLQKGIVDRFRSLPMSRVAVMLGRTTSDLTTSVVSLLVTSLCGLAIGWRIRGSILDAVLAYLLILLFAFAMSWVGAFIGLVARSVEVAQSLGLIWLFPATFISSGFVSVAAMPEPLATIAEWNPITALANATRTLFANPTPAALPQPDAWPAQHAALYTTLWAVGLIALFMALSVHRYRRVTTR</sequence>
<evidence type="ECO:0000313" key="9">
    <source>
        <dbReference type="Proteomes" id="UP000187486"/>
    </source>
</evidence>
<comment type="subcellular location">
    <subcellularLocation>
        <location evidence="6">Cell membrane</location>
        <topology evidence="6">Multi-pass membrane protein</topology>
    </subcellularLocation>
    <subcellularLocation>
        <location evidence="1">Membrane</location>
        <topology evidence="1">Multi-pass membrane protein</topology>
    </subcellularLocation>
</comment>
<dbReference type="GO" id="GO:0043190">
    <property type="term" value="C:ATP-binding cassette (ABC) transporter complex"/>
    <property type="evidence" value="ECO:0007669"/>
    <property type="project" value="InterPro"/>
</dbReference>
<evidence type="ECO:0000256" key="1">
    <source>
        <dbReference type="ARBA" id="ARBA00004141"/>
    </source>
</evidence>
<dbReference type="OrthoDB" id="3370990at2"/>
<dbReference type="EMBL" id="MQUQ01000021">
    <property type="protein sequence ID" value="OLZ45045.1"/>
    <property type="molecule type" value="Genomic_DNA"/>
</dbReference>
<dbReference type="PIRSF" id="PIRSF006648">
    <property type="entry name" value="DrrB"/>
    <property type="match status" value="1"/>
</dbReference>
<dbReference type="STRING" id="76021.BS329_35440"/>
<feature type="transmembrane region" description="Helical" evidence="6">
    <location>
        <begin position="27"/>
        <end position="47"/>
    </location>
</feature>
<dbReference type="InterPro" id="IPR047817">
    <property type="entry name" value="ABC2_TM_bact-type"/>
</dbReference>
<evidence type="ECO:0000256" key="4">
    <source>
        <dbReference type="ARBA" id="ARBA00023136"/>
    </source>
</evidence>
<evidence type="ECO:0000259" key="7">
    <source>
        <dbReference type="PROSITE" id="PS51012"/>
    </source>
</evidence>
<dbReference type="InterPro" id="IPR051784">
    <property type="entry name" value="Nod_factor_ABC_transporter"/>
</dbReference>
<evidence type="ECO:0000256" key="3">
    <source>
        <dbReference type="ARBA" id="ARBA00022989"/>
    </source>
</evidence>
<dbReference type="GO" id="GO:0046677">
    <property type="term" value="P:response to antibiotic"/>
    <property type="evidence" value="ECO:0007669"/>
    <property type="project" value="UniProtKB-KW"/>
</dbReference>
<reference evidence="8 9" key="1">
    <citation type="submission" date="2016-01" db="EMBL/GenBank/DDBJ databases">
        <title>Amycolatopsis coloradensis genome sequencing and assembly.</title>
        <authorList>
            <person name="Mayilraj S."/>
        </authorList>
    </citation>
    <scope>NUCLEOTIDE SEQUENCE [LARGE SCALE GENOMIC DNA]</scope>
    <source>
        <strain evidence="8 9">DSM 44225</strain>
    </source>
</reference>
<evidence type="ECO:0000313" key="8">
    <source>
        <dbReference type="EMBL" id="OLZ45045.1"/>
    </source>
</evidence>
<dbReference type="InterPro" id="IPR000412">
    <property type="entry name" value="ABC_2_transport"/>
</dbReference>
<keyword evidence="9" id="KW-1185">Reference proteome</keyword>
<feature type="transmembrane region" description="Helical" evidence="6">
    <location>
        <begin position="59"/>
        <end position="82"/>
    </location>
</feature>
<keyword evidence="2 6" id="KW-0812">Transmembrane</keyword>
<name>A0A1R0KH99_9PSEU</name>
<dbReference type="RefSeq" id="WP_076167147.1">
    <property type="nucleotide sequence ID" value="NZ_JBEZVB010000116.1"/>
</dbReference>